<evidence type="ECO:0000313" key="4">
    <source>
        <dbReference type="Proteomes" id="UP001231924"/>
    </source>
</evidence>
<dbReference type="Proteomes" id="UP001231924">
    <property type="component" value="Unassembled WGS sequence"/>
</dbReference>
<protein>
    <submittedName>
        <fullName evidence="3">ROK family transcriptional regulator</fullName>
    </submittedName>
</protein>
<dbReference type="Gene3D" id="3.30.420.40">
    <property type="match status" value="3"/>
</dbReference>
<gene>
    <name evidence="3" type="ORF">QRT03_23850</name>
</gene>
<evidence type="ECO:0000259" key="2">
    <source>
        <dbReference type="Pfam" id="PF09339"/>
    </source>
</evidence>
<organism evidence="3 4">
    <name type="scientific">Actinomycetospora termitidis</name>
    <dbReference type="NCBI Taxonomy" id="3053470"/>
    <lineage>
        <taxon>Bacteria</taxon>
        <taxon>Bacillati</taxon>
        <taxon>Actinomycetota</taxon>
        <taxon>Actinomycetes</taxon>
        <taxon>Pseudonocardiales</taxon>
        <taxon>Pseudonocardiaceae</taxon>
        <taxon>Actinomycetospora</taxon>
    </lineage>
</organism>
<dbReference type="Pfam" id="PF09339">
    <property type="entry name" value="HTH_IclR"/>
    <property type="match status" value="1"/>
</dbReference>
<comment type="caution">
    <text evidence="3">The sequence shown here is derived from an EMBL/GenBank/DDBJ whole genome shotgun (WGS) entry which is preliminary data.</text>
</comment>
<dbReference type="Gene3D" id="1.10.10.10">
    <property type="entry name" value="Winged helix-like DNA-binding domain superfamily/Winged helix DNA-binding domain"/>
    <property type="match status" value="1"/>
</dbReference>
<reference evidence="3 4" key="1">
    <citation type="submission" date="2023-06" db="EMBL/GenBank/DDBJ databases">
        <title>Actinomycetospora Odt1-22.</title>
        <authorList>
            <person name="Supong K."/>
        </authorList>
    </citation>
    <scope>NUCLEOTIDE SEQUENCE [LARGE SCALE GENOMIC DNA]</scope>
    <source>
        <strain evidence="3 4">Odt1-22</strain>
    </source>
</reference>
<evidence type="ECO:0000256" key="1">
    <source>
        <dbReference type="ARBA" id="ARBA00006479"/>
    </source>
</evidence>
<dbReference type="SUPFAM" id="SSF53067">
    <property type="entry name" value="Actin-like ATPase domain"/>
    <property type="match status" value="1"/>
</dbReference>
<dbReference type="Pfam" id="PF00480">
    <property type="entry name" value="ROK"/>
    <property type="match status" value="1"/>
</dbReference>
<evidence type="ECO:0000313" key="3">
    <source>
        <dbReference type="EMBL" id="MDL5159022.1"/>
    </source>
</evidence>
<accession>A0ABT7MED7</accession>
<proteinExistence type="inferred from homology"/>
<dbReference type="InterPro" id="IPR036388">
    <property type="entry name" value="WH-like_DNA-bd_sf"/>
</dbReference>
<dbReference type="InterPro" id="IPR000600">
    <property type="entry name" value="ROK"/>
</dbReference>
<dbReference type="RefSeq" id="WP_286055589.1">
    <property type="nucleotide sequence ID" value="NZ_JASVWF010000006.1"/>
</dbReference>
<dbReference type="InterPro" id="IPR005471">
    <property type="entry name" value="Tscrpt_reg_IclR_N"/>
</dbReference>
<dbReference type="PANTHER" id="PTHR18964:SF149">
    <property type="entry name" value="BIFUNCTIONAL UDP-N-ACETYLGLUCOSAMINE 2-EPIMERASE_N-ACETYLMANNOSAMINE KINASE"/>
    <property type="match status" value="1"/>
</dbReference>
<name>A0ABT7MED7_9PSEU</name>
<keyword evidence="4" id="KW-1185">Reference proteome</keyword>
<dbReference type="SUPFAM" id="SSF46785">
    <property type="entry name" value="Winged helix' DNA-binding domain"/>
    <property type="match status" value="1"/>
</dbReference>
<dbReference type="PANTHER" id="PTHR18964">
    <property type="entry name" value="ROK (REPRESSOR, ORF, KINASE) FAMILY"/>
    <property type="match status" value="1"/>
</dbReference>
<dbReference type="InterPro" id="IPR036390">
    <property type="entry name" value="WH_DNA-bd_sf"/>
</dbReference>
<feature type="domain" description="HTH iclR-type" evidence="2">
    <location>
        <begin position="22"/>
        <end position="68"/>
    </location>
</feature>
<dbReference type="InterPro" id="IPR043129">
    <property type="entry name" value="ATPase_NBD"/>
</dbReference>
<dbReference type="CDD" id="cd23763">
    <property type="entry name" value="ASKHA_ATPase_ROK"/>
    <property type="match status" value="1"/>
</dbReference>
<comment type="similarity">
    <text evidence="1">Belongs to the ROK (NagC/XylR) family.</text>
</comment>
<sequence>MRALIAMGEWPSITSTKRLAAFNAARVLEALYATGPSSALDVAARTGLSRPATDKALHGLVKSELVQQYNAPRDTPGRPTAIYEFDRGRGAVVAVDIGPHTARARVDPLTGPALGQRHEVVHVRLGMTRSTPTPERLGLVDEVVTEALAAADTRREQVWAIVAATPGIIDDTGSITRCEVIDSWHADVLRTHLTTRFPQATIVVENDVNAAAVAEYVHGGAAGRDEVAVVHAGARVGMGLLRGGELYRGAHGQAGEFAHVQGTPWRKANDALLTAGTPVGPERLDHVAGALAVALRELVFAVDPELVVLAGPLARTGEGLLEAVRRHVPEGFPTLPDLALSPVGPADVLLGTAELARRRAMERILREVAERL</sequence>
<dbReference type="EMBL" id="JASVWF010000006">
    <property type="protein sequence ID" value="MDL5159022.1"/>
    <property type="molecule type" value="Genomic_DNA"/>
</dbReference>